<dbReference type="FunFam" id="1.25.40.10:FF:000031">
    <property type="entry name" value="Pentatricopeptide repeat-containing protein mitochondrial"/>
    <property type="match status" value="1"/>
</dbReference>
<feature type="repeat" description="PPR" evidence="2">
    <location>
        <begin position="494"/>
        <end position="528"/>
    </location>
</feature>
<dbReference type="FunFam" id="1.25.40.10:FF:000073">
    <property type="entry name" value="Pentatricopeptide repeat-containing protein chloroplastic"/>
    <property type="match status" value="3"/>
</dbReference>
<evidence type="ECO:0000313" key="5">
    <source>
        <dbReference type="Proteomes" id="UP000554482"/>
    </source>
</evidence>
<dbReference type="Pfam" id="PF20431">
    <property type="entry name" value="E_motif"/>
    <property type="match status" value="1"/>
</dbReference>
<dbReference type="InterPro" id="IPR002885">
    <property type="entry name" value="PPR_rpt"/>
</dbReference>
<evidence type="ECO:0000256" key="1">
    <source>
        <dbReference type="ARBA" id="ARBA00022737"/>
    </source>
</evidence>
<dbReference type="NCBIfam" id="TIGR00756">
    <property type="entry name" value="PPR"/>
    <property type="match status" value="7"/>
</dbReference>
<dbReference type="GO" id="GO:0003723">
    <property type="term" value="F:RNA binding"/>
    <property type="evidence" value="ECO:0007669"/>
    <property type="project" value="InterPro"/>
</dbReference>
<reference evidence="4 5" key="1">
    <citation type="submission" date="2020-06" db="EMBL/GenBank/DDBJ databases">
        <title>Transcriptomic and genomic resources for Thalictrum thalictroides and T. hernandezii: Facilitating candidate gene discovery in an emerging model plant lineage.</title>
        <authorList>
            <person name="Arias T."/>
            <person name="Riano-Pachon D.M."/>
            <person name="Di Stilio V.S."/>
        </authorList>
    </citation>
    <scope>NUCLEOTIDE SEQUENCE [LARGE SCALE GENOMIC DNA]</scope>
    <source>
        <strain evidence="5">cv. WT478/WT964</strain>
        <tissue evidence="4">Leaves</tissue>
    </source>
</reference>
<name>A0A7J6XEU9_THATH</name>
<evidence type="ECO:0000256" key="2">
    <source>
        <dbReference type="PROSITE-ProRule" id="PRU00708"/>
    </source>
</evidence>
<sequence length="1003" mass="111742">MIKHAIRQSPAIKATATEVLHLSTNKPTIYYNYPHLLRSCKDLKSLLQIHAHLVISGVKLDDFTNTQLVNSYSLFRKCDSAQLVFDFAINPSIVLWNSMIRAYTKSNLNREALNLYNEMLEKGVEPDKYTFTFVLKACTGTHDLEEGIKIHRKIALKKLESDVYIGTGLIDMYCKLGNAATARDLFDQMPVLDVVAWNAMIAGFSQSQKPYEALRFFRNMQLAGLEPNSVSMLNLLPSISQISETLVCKCIHGFVVRRVFPSAVSNGLIDTYSKCGQVDIARLVFDQMMGQDDVSWGTMMAGYVHNGSFFETLELFDSLKSAHWKLNQVSAMSALSAAAELRDLEKGKEIHEYATQEGIHSDVAVATSLTTMYAKCGESEKAKRTFESISCKDVVAWSAIIAAFSQTGHSVEALSLFREMQEGNNRANRITIMSVLPACAELSSIKLGKSLHCYVTKSDIGVDVSTGTALVSMYAKCGWFNQAQILFNRMEDKDVVTWNALINGYAQIGDANHAMEMFHQLRLAGYHPDSGTMVGVLPACVLMDALQEGTCIHGQIIKSGFIADPHVKNALIDMYAKCRDLSTAELLFNEEFTKDEITWNILIAGYMQNGRAKDAISAFHMMRLENLQPNLITIVSILPAAAYLAAIREGMSLHAYVTKIGFETHVLVGNCLVDMYAKCGRLECSEDFFSSMGNRDTVSWNVMLAGYAVHGLGDPAVALFSQMLENCNEVDSVSFLSVLSACRHGGLIEEGRNIFHSMGSKHQIEPGLEHYACMVDLLGRAGQLDEAWDFVQSMPMPPDAAVWGALLGACRMHSNIQLGEFALNHLVKLEPQNPAHHVVLSNIYAKSGRWSEVRKTRMMMNSLGLMKTPGCSWVEIKNKVHAFRVGDQTHPQIKDMSVLWDDLLQKMERMGYIPDTSSILQNVEDEEKELFLFGHSERLAIAFALLNTEPGLPVQIVKNLRVCPDCHTTTKFISKITGRKIIVRDATRFHHFESGACSCNDYW</sequence>
<keyword evidence="1" id="KW-0677">Repeat</keyword>
<dbReference type="SUPFAM" id="SSF48452">
    <property type="entry name" value="TPR-like"/>
    <property type="match status" value="1"/>
</dbReference>
<feature type="repeat" description="PPR" evidence="2">
    <location>
        <begin position="393"/>
        <end position="427"/>
    </location>
</feature>
<dbReference type="GO" id="GO:0008270">
    <property type="term" value="F:zinc ion binding"/>
    <property type="evidence" value="ECO:0007669"/>
    <property type="project" value="InterPro"/>
</dbReference>
<dbReference type="AlphaFoldDB" id="A0A7J6XEU9"/>
<dbReference type="Pfam" id="PF13041">
    <property type="entry name" value="PPR_2"/>
    <property type="match status" value="4"/>
</dbReference>
<dbReference type="PROSITE" id="PS51375">
    <property type="entry name" value="PPR"/>
    <property type="match status" value="7"/>
</dbReference>
<dbReference type="PANTHER" id="PTHR24015">
    <property type="entry name" value="OS07G0578800 PROTEIN-RELATED"/>
    <property type="match status" value="1"/>
</dbReference>
<dbReference type="PANTHER" id="PTHR24015:SF1832">
    <property type="entry name" value="OS03G0241800 PROTEIN"/>
    <property type="match status" value="1"/>
</dbReference>
<feature type="repeat" description="PPR" evidence="2">
    <location>
        <begin position="696"/>
        <end position="726"/>
    </location>
</feature>
<dbReference type="Gene3D" id="1.25.40.10">
    <property type="entry name" value="Tetratricopeptide repeat domain"/>
    <property type="match status" value="7"/>
</dbReference>
<dbReference type="EMBL" id="JABWDY010000542">
    <property type="protein sequence ID" value="KAF5208053.1"/>
    <property type="molecule type" value="Genomic_DNA"/>
</dbReference>
<accession>A0A7J6XEU9</accession>
<feature type="repeat" description="PPR" evidence="2">
    <location>
        <begin position="595"/>
        <end position="629"/>
    </location>
</feature>
<feature type="repeat" description="PPR" evidence="2">
    <location>
        <begin position="193"/>
        <end position="227"/>
    </location>
</feature>
<proteinExistence type="predicted"/>
<evidence type="ECO:0000259" key="3">
    <source>
        <dbReference type="Pfam" id="PF14432"/>
    </source>
</evidence>
<gene>
    <name evidence="4" type="ORF">FRX31_002360</name>
</gene>
<dbReference type="FunFam" id="1.25.40.10:FF:001050">
    <property type="entry name" value="Pentatricopeptide repeat-containing protein At2g33760"/>
    <property type="match status" value="1"/>
</dbReference>
<dbReference type="InterPro" id="IPR032867">
    <property type="entry name" value="DYW_dom"/>
</dbReference>
<dbReference type="Pfam" id="PF14432">
    <property type="entry name" value="DYW_deaminase"/>
    <property type="match status" value="1"/>
</dbReference>
<dbReference type="FunFam" id="1.25.40.10:FF:000344">
    <property type="entry name" value="Pentatricopeptide repeat-containing protein"/>
    <property type="match status" value="1"/>
</dbReference>
<comment type="caution">
    <text evidence="4">The sequence shown here is derived from an EMBL/GenBank/DDBJ whole genome shotgun (WGS) entry which is preliminary data.</text>
</comment>
<feature type="domain" description="DYW" evidence="3">
    <location>
        <begin position="911"/>
        <end position="1003"/>
    </location>
</feature>
<evidence type="ECO:0000313" key="4">
    <source>
        <dbReference type="EMBL" id="KAF5208053.1"/>
    </source>
</evidence>
<dbReference type="InterPro" id="IPR046848">
    <property type="entry name" value="E_motif"/>
</dbReference>
<dbReference type="Proteomes" id="UP000554482">
    <property type="component" value="Unassembled WGS sequence"/>
</dbReference>
<feature type="repeat" description="PPR" evidence="2">
    <location>
        <begin position="292"/>
        <end position="326"/>
    </location>
</feature>
<dbReference type="OrthoDB" id="185373at2759"/>
<dbReference type="InterPro" id="IPR011990">
    <property type="entry name" value="TPR-like_helical_dom_sf"/>
</dbReference>
<feature type="repeat" description="PPR" evidence="2">
    <location>
        <begin position="92"/>
        <end position="126"/>
    </location>
</feature>
<dbReference type="GO" id="GO:0009451">
    <property type="term" value="P:RNA modification"/>
    <property type="evidence" value="ECO:0007669"/>
    <property type="project" value="InterPro"/>
</dbReference>
<organism evidence="4 5">
    <name type="scientific">Thalictrum thalictroides</name>
    <name type="common">Rue-anemone</name>
    <name type="synonym">Anemone thalictroides</name>
    <dbReference type="NCBI Taxonomy" id="46969"/>
    <lineage>
        <taxon>Eukaryota</taxon>
        <taxon>Viridiplantae</taxon>
        <taxon>Streptophyta</taxon>
        <taxon>Embryophyta</taxon>
        <taxon>Tracheophyta</taxon>
        <taxon>Spermatophyta</taxon>
        <taxon>Magnoliopsida</taxon>
        <taxon>Ranunculales</taxon>
        <taxon>Ranunculaceae</taxon>
        <taxon>Thalictroideae</taxon>
        <taxon>Thalictrum</taxon>
    </lineage>
</organism>
<protein>
    <submittedName>
        <fullName evidence="4">Pentatricopeptide repeat-containing protein</fullName>
    </submittedName>
</protein>
<dbReference type="Pfam" id="PF01535">
    <property type="entry name" value="PPR"/>
    <property type="match status" value="9"/>
</dbReference>
<dbReference type="InterPro" id="IPR046960">
    <property type="entry name" value="PPR_At4g14850-like_plant"/>
</dbReference>
<keyword evidence="5" id="KW-1185">Reference proteome</keyword>